<name>A0A8J3J129_9CHLR</name>
<keyword evidence="4" id="KW-1185">Reference proteome</keyword>
<feature type="region of interest" description="Disordered" evidence="1">
    <location>
        <begin position="182"/>
        <end position="201"/>
    </location>
</feature>
<accession>A0A8J3J129</accession>
<dbReference type="InterPro" id="IPR035897">
    <property type="entry name" value="Toll_tir_struct_dom_sf"/>
</dbReference>
<dbReference type="PROSITE" id="PS50104">
    <property type="entry name" value="TIR"/>
    <property type="match status" value="1"/>
</dbReference>
<dbReference type="InterPro" id="IPR000157">
    <property type="entry name" value="TIR_dom"/>
</dbReference>
<dbReference type="SUPFAM" id="SSF52540">
    <property type="entry name" value="P-loop containing nucleoside triphosphate hydrolases"/>
    <property type="match status" value="1"/>
</dbReference>
<dbReference type="Gene3D" id="3.40.50.10140">
    <property type="entry name" value="Toll/interleukin-1 receptor homology (TIR) domain"/>
    <property type="match status" value="1"/>
</dbReference>
<reference evidence="3" key="1">
    <citation type="submission" date="2020-10" db="EMBL/GenBank/DDBJ databases">
        <title>Taxonomic study of unclassified bacteria belonging to the class Ktedonobacteria.</title>
        <authorList>
            <person name="Yabe S."/>
            <person name="Wang C.M."/>
            <person name="Zheng Y."/>
            <person name="Sakai Y."/>
            <person name="Cavaletti L."/>
            <person name="Monciardini P."/>
            <person name="Donadio S."/>
        </authorList>
    </citation>
    <scope>NUCLEOTIDE SEQUENCE</scope>
    <source>
        <strain evidence="3">ID150040</strain>
    </source>
</reference>
<dbReference type="Pfam" id="PF13676">
    <property type="entry name" value="TIR_2"/>
    <property type="match status" value="1"/>
</dbReference>
<sequence length="1028" mass="116312">MALKIFYCYAHEDQAFRNELEKHLSPLKRLGRIIDWCDREIQPGADWKQDIDTHLNDADMVLLLVSPGFMASEYCYSVEMQRAITRHQTEGVHILPIILRPVHWEETILGSLQALPTGAKPITTWRRRDDAYWDVVNGITKVVKTLLAQQHRDEGCEHHSVVEASGERRESISVSPTKEPALLSTHPQQHRVPQPSTHTKKNREYAERWGWEYVTYETQRGVGNALLSRHLGPSDVEACPQLPEVATVLEHLRVTSSAIIKGDSGSGKTITAYQAAYVLHKQGWQVFRLAEPHHATNELIDGISYLPQRAILLLDNAQSLDPGFVRHSLERSTDNLAVLVVSTDDVVHPLDAITIANERAVAVLAQDARRRKKEFLPIVQTLNQRHVGEGFLDIPLERLVEEAEKSKTPWQFNFVLTGGERYANNSLAALREVGRADLLLAIIAAGQIVTLDEGVSGTWLKQAVQSLGRNQFWLEESLRALHELRVIFGKHYYRCSHLRFSMYVLRIICNQSGDAEWNNLTTTLSEILTWQSTPLRGISWLLNELRFYDIFAYQQRYNAVVTSSNWQQIFERCWRATSDEERRDAAFALDALIDWYPPHREAIVEKAPLLVQWIEQAGDRASFSIGTLLNSLGQGRDDAKQMTEAMCEQIDPHLIAMKLSQVKWTEVVGWSHLVGRLSWAASKKWYKQFEQIADFSFIESLVDTMTTTDIYAFSELLKNICGYHPEKFLGVYRRAIPTLVDAFHVNVTEAYSEARDGIWYILGYGIFRRRAPSVSQQRVAKKFVDALQPQIIAKALSHAPQRDWSTWADLLSFIKQASPKHAVKIAELIDFAQLDESAQGLWQQTPHELLQLILSLSILPDCNPARSWVMHHAGELGEMSVVLAYVTPQIVVEKLRTGNNLPLRLFWPELTTLALHAIATIDNSLAIQIVESSISKIADELSGLAPYNCKGVARLLKYLHGLSPTTFGAIIKEVDPEKARESWGQCLQEKAESKKTIALIFALSQSVEGPISEVIKQLKAKYPKASVA</sequence>
<gene>
    <name evidence="3" type="ORF">KSF_089190</name>
</gene>
<organism evidence="3 4">
    <name type="scientific">Reticulibacter mediterranei</name>
    <dbReference type="NCBI Taxonomy" id="2778369"/>
    <lineage>
        <taxon>Bacteria</taxon>
        <taxon>Bacillati</taxon>
        <taxon>Chloroflexota</taxon>
        <taxon>Ktedonobacteria</taxon>
        <taxon>Ktedonobacterales</taxon>
        <taxon>Reticulibacteraceae</taxon>
        <taxon>Reticulibacter</taxon>
    </lineage>
</organism>
<protein>
    <recommendedName>
        <fullName evidence="2">TIR domain-containing protein</fullName>
    </recommendedName>
</protein>
<feature type="domain" description="TIR" evidence="2">
    <location>
        <begin position="1"/>
        <end position="146"/>
    </location>
</feature>
<dbReference type="SMART" id="SM00255">
    <property type="entry name" value="TIR"/>
    <property type="match status" value="1"/>
</dbReference>
<dbReference type="EMBL" id="BNJK01000002">
    <property type="protein sequence ID" value="GHO98871.1"/>
    <property type="molecule type" value="Genomic_DNA"/>
</dbReference>
<evidence type="ECO:0000313" key="4">
    <source>
        <dbReference type="Proteomes" id="UP000597444"/>
    </source>
</evidence>
<comment type="caution">
    <text evidence="3">The sequence shown here is derived from an EMBL/GenBank/DDBJ whole genome shotgun (WGS) entry which is preliminary data.</text>
</comment>
<dbReference type="InterPro" id="IPR027417">
    <property type="entry name" value="P-loop_NTPase"/>
</dbReference>
<dbReference type="SUPFAM" id="SSF52200">
    <property type="entry name" value="Toll/Interleukin receptor TIR domain"/>
    <property type="match status" value="1"/>
</dbReference>
<evidence type="ECO:0000256" key="1">
    <source>
        <dbReference type="SAM" id="MobiDB-lite"/>
    </source>
</evidence>
<dbReference type="AlphaFoldDB" id="A0A8J3J129"/>
<evidence type="ECO:0000259" key="2">
    <source>
        <dbReference type="PROSITE" id="PS50104"/>
    </source>
</evidence>
<dbReference type="RefSeq" id="WP_220209553.1">
    <property type="nucleotide sequence ID" value="NZ_BNJK01000002.1"/>
</dbReference>
<dbReference type="GO" id="GO:0007165">
    <property type="term" value="P:signal transduction"/>
    <property type="evidence" value="ECO:0007669"/>
    <property type="project" value="InterPro"/>
</dbReference>
<dbReference type="Proteomes" id="UP000597444">
    <property type="component" value="Unassembled WGS sequence"/>
</dbReference>
<feature type="compositionally biased region" description="Basic and acidic residues" evidence="1">
    <location>
        <begin position="155"/>
        <end position="171"/>
    </location>
</feature>
<feature type="region of interest" description="Disordered" evidence="1">
    <location>
        <begin position="155"/>
        <end position="176"/>
    </location>
</feature>
<evidence type="ECO:0000313" key="3">
    <source>
        <dbReference type="EMBL" id="GHO98871.1"/>
    </source>
</evidence>
<proteinExistence type="predicted"/>